<feature type="domain" description="AAA+ ATPase" evidence="3">
    <location>
        <begin position="140"/>
        <end position="282"/>
    </location>
</feature>
<keyword evidence="5" id="KW-1185">Reference proteome</keyword>
<gene>
    <name evidence="4" type="primary">spoIIIAA</name>
    <name evidence="4" type="ORF">CEY16_04220</name>
</gene>
<dbReference type="GO" id="GO:0005524">
    <property type="term" value="F:ATP binding"/>
    <property type="evidence" value="ECO:0007669"/>
    <property type="project" value="UniProtKB-KW"/>
</dbReference>
<reference evidence="4 5" key="1">
    <citation type="submission" date="2017-06" db="EMBL/GenBank/DDBJ databases">
        <title>the draft geome sequence of Illustriluteabacillus marina B3227.</title>
        <authorList>
            <person name="He R.-H."/>
            <person name="Du Z.-J."/>
        </authorList>
    </citation>
    <scope>NUCLEOTIDE SEQUENCE [LARGE SCALE GENOMIC DNA]</scope>
    <source>
        <strain evidence="4 5">B3227</strain>
    </source>
</reference>
<dbReference type="InterPro" id="IPR027417">
    <property type="entry name" value="P-loop_NTPase"/>
</dbReference>
<dbReference type="SMART" id="SM00382">
    <property type="entry name" value="AAA"/>
    <property type="match status" value="1"/>
</dbReference>
<dbReference type="PANTHER" id="PTHR20953">
    <property type="entry name" value="KINASE-RELATED"/>
    <property type="match status" value="1"/>
</dbReference>
<protein>
    <submittedName>
        <fullName evidence="4">Stage III sporulation protein AA</fullName>
    </submittedName>
</protein>
<comment type="caution">
    <text evidence="4">The sequence shown here is derived from an EMBL/GenBank/DDBJ whole genome shotgun (WGS) entry which is preliminary data.</text>
</comment>
<dbReference type="InterPro" id="IPR014217">
    <property type="entry name" value="Spore_III_AA"/>
</dbReference>
<sequence length="332" mass="37462">MSMLKPEIFRVLPKKLQTAFKKYRSDQLRGLEEIRLRLNKCPELVFSHKSLMMNDFIFTENDSKEFLGQISQHSVYRLEDEFRNGYITLSGGHRVGLAGKVSTEKGRVKAITHISSFNIRVATAYEGAAKDLVPHLYKEGISNTLLIGPPKSGKTTLLRDLVRSVSNGLHGIEAQRVGLIDERSEIAAVLDGSPQHDVGLRTDVMADCPKSEGMMMMIRSMSPELLAVDEIGHEEDVKSLREAIHAGVGIVCTVHGQALDEVKNRPILSSLFEEKVFDSYVLLIPRQRSGDIQMIYDKHFRLIKTLTRRNANEVDRSDIDPVYVHMGRNRYS</sequence>
<dbReference type="NCBIfam" id="TIGR02858">
    <property type="entry name" value="spore_III_AA"/>
    <property type="match status" value="1"/>
</dbReference>
<dbReference type="AlphaFoldDB" id="A0A2I0QXA4"/>
<organism evidence="4 5">
    <name type="scientific">Halalkalibacillus sediminis</name>
    <dbReference type="NCBI Taxonomy" id="2018042"/>
    <lineage>
        <taxon>Bacteria</taxon>
        <taxon>Bacillati</taxon>
        <taxon>Bacillota</taxon>
        <taxon>Bacilli</taxon>
        <taxon>Bacillales</taxon>
        <taxon>Bacillaceae</taxon>
        <taxon>Halalkalibacillus</taxon>
    </lineage>
</organism>
<evidence type="ECO:0000313" key="4">
    <source>
        <dbReference type="EMBL" id="PKR78967.1"/>
    </source>
</evidence>
<dbReference type="Proteomes" id="UP000243524">
    <property type="component" value="Unassembled WGS sequence"/>
</dbReference>
<accession>A0A2I0QXA4</accession>
<dbReference type="SUPFAM" id="SSF52540">
    <property type="entry name" value="P-loop containing nucleoside triphosphate hydrolases"/>
    <property type="match status" value="1"/>
</dbReference>
<dbReference type="InterPro" id="IPR045735">
    <property type="entry name" value="Spore_III_AA_AAA+_ATPase"/>
</dbReference>
<evidence type="ECO:0000256" key="2">
    <source>
        <dbReference type="ARBA" id="ARBA00022840"/>
    </source>
</evidence>
<evidence type="ECO:0000259" key="3">
    <source>
        <dbReference type="SMART" id="SM00382"/>
    </source>
</evidence>
<dbReference type="PANTHER" id="PTHR20953:SF3">
    <property type="entry name" value="P-LOOP CONTAINING NUCLEOSIDE TRIPHOSPHATE HYDROLASES SUPERFAMILY PROTEIN"/>
    <property type="match status" value="1"/>
</dbReference>
<dbReference type="Pfam" id="PF19568">
    <property type="entry name" value="Spore_III_AA"/>
    <property type="match status" value="1"/>
</dbReference>
<name>A0A2I0QXA4_9BACI</name>
<evidence type="ECO:0000256" key="1">
    <source>
        <dbReference type="ARBA" id="ARBA00022741"/>
    </source>
</evidence>
<proteinExistence type="predicted"/>
<keyword evidence="2" id="KW-0067">ATP-binding</keyword>
<dbReference type="InterPro" id="IPR003593">
    <property type="entry name" value="AAA+_ATPase"/>
</dbReference>
<dbReference type="Gene3D" id="3.40.50.300">
    <property type="entry name" value="P-loop containing nucleotide triphosphate hydrolases"/>
    <property type="match status" value="1"/>
</dbReference>
<dbReference type="EMBL" id="PJNH01000001">
    <property type="protein sequence ID" value="PKR78967.1"/>
    <property type="molecule type" value="Genomic_DNA"/>
</dbReference>
<evidence type="ECO:0000313" key="5">
    <source>
        <dbReference type="Proteomes" id="UP000243524"/>
    </source>
</evidence>
<keyword evidence="1" id="KW-0547">Nucleotide-binding</keyword>